<name>A0A1M8A518_MALS4</name>
<reference evidence="3" key="1">
    <citation type="journal article" date="2017" name="Nucleic Acids Res.">
        <title>Proteogenomics produces comprehensive and highly accurate protein-coding gene annotation in a complete genome assembly of Malassezia sympodialis.</title>
        <authorList>
            <person name="Zhu Y."/>
            <person name="Engstroem P.G."/>
            <person name="Tellgren-Roth C."/>
            <person name="Baudo C.D."/>
            <person name="Kennell J.C."/>
            <person name="Sun S."/>
            <person name="Billmyre R.B."/>
            <person name="Schroeder M.S."/>
            <person name="Andersson A."/>
            <person name="Holm T."/>
            <person name="Sigurgeirsson B."/>
            <person name="Wu G."/>
            <person name="Sankaranarayanan S.R."/>
            <person name="Siddharthan R."/>
            <person name="Sanyal K."/>
            <person name="Lundeberg J."/>
            <person name="Nystedt B."/>
            <person name="Boekhout T."/>
            <person name="Dawson T.L. Jr."/>
            <person name="Heitman J."/>
            <person name="Scheynius A."/>
            <person name="Lehtioe J."/>
        </authorList>
    </citation>
    <scope>NUCLEOTIDE SEQUENCE [LARGE SCALE GENOMIC DNA]</scope>
    <source>
        <strain evidence="3">ATCC 42132</strain>
    </source>
</reference>
<dbReference type="VEuPathDB" id="FungiDB:MSYG_1905"/>
<dbReference type="Proteomes" id="UP000186303">
    <property type="component" value="Chromosome 3"/>
</dbReference>
<protein>
    <submittedName>
        <fullName evidence="2">Uncharacterized protein</fullName>
    </submittedName>
</protein>
<proteinExistence type="predicted"/>
<sequence>MALHDVGAGPLEIDVHTFFEAQHAHEWGAVPTQPGGHVRRLRVLLLGALLRHVLWAQGQVPRPVAQLEGEVCGIMEAEGLDGPATCVGVDTAPDPPRLPRGHAPWLRAAHVVRALALVTERLHALLCAVSLSDLSVAVVLGSSLLFPQWTAMVRLEGGWDACANGIDDTDECRARRRKAAALLERKVTRGLMEALPMSTLSAPTRLRVLVRAPVHVRVAGWHPRPHWTAPEPAAPQDVRAPEADGPAPVRAARPSRMGTQVQGLLHQRRATRPTLAPHARRRARAPVLGITVRGAAEAAAEGGRGATRDVWFECDTDVLGLGRDVLF</sequence>
<keyword evidence="3" id="KW-1185">Reference proteome</keyword>
<dbReference type="OrthoDB" id="10574016at2759"/>
<evidence type="ECO:0000313" key="2">
    <source>
        <dbReference type="EMBL" id="SHO77563.1"/>
    </source>
</evidence>
<dbReference type="AlphaFoldDB" id="A0A1M8A518"/>
<evidence type="ECO:0000256" key="1">
    <source>
        <dbReference type="SAM" id="MobiDB-lite"/>
    </source>
</evidence>
<dbReference type="Gene3D" id="3.30.900.20">
    <property type="match status" value="1"/>
</dbReference>
<evidence type="ECO:0000313" key="3">
    <source>
        <dbReference type="Proteomes" id="UP000186303"/>
    </source>
</evidence>
<accession>A0A1M8A518</accession>
<gene>
    <name evidence="2" type="ORF">MSYG_1905</name>
</gene>
<dbReference type="EMBL" id="LT671823">
    <property type="protein sequence ID" value="SHO77563.1"/>
    <property type="molecule type" value="Genomic_DNA"/>
</dbReference>
<organism evidence="2 3">
    <name type="scientific">Malassezia sympodialis (strain ATCC 42132)</name>
    <name type="common">Atopic eczema-associated yeast</name>
    <dbReference type="NCBI Taxonomy" id="1230383"/>
    <lineage>
        <taxon>Eukaryota</taxon>
        <taxon>Fungi</taxon>
        <taxon>Dikarya</taxon>
        <taxon>Basidiomycota</taxon>
        <taxon>Ustilaginomycotina</taxon>
        <taxon>Malasseziomycetes</taxon>
        <taxon>Malasseziales</taxon>
        <taxon>Malasseziaceae</taxon>
        <taxon>Malassezia</taxon>
    </lineage>
</organism>
<feature type="region of interest" description="Disordered" evidence="1">
    <location>
        <begin position="224"/>
        <end position="258"/>
    </location>
</feature>
<dbReference type="InterPro" id="IPR053729">
    <property type="entry name" value="MAD2L1BP_domain_sf"/>
</dbReference>